<dbReference type="SMART" id="SM00490">
    <property type="entry name" value="HELICc"/>
    <property type="match status" value="1"/>
</dbReference>
<feature type="compositionally biased region" description="Low complexity" evidence="9">
    <location>
        <begin position="557"/>
        <end position="595"/>
    </location>
</feature>
<dbReference type="SUPFAM" id="SSF52540">
    <property type="entry name" value="P-loop containing nucleoside triphosphate hydrolases"/>
    <property type="match status" value="1"/>
</dbReference>
<keyword evidence="5 8" id="KW-0067">ATP-binding</keyword>
<dbReference type="CDD" id="cd18787">
    <property type="entry name" value="SF2_C_DEAD"/>
    <property type="match status" value="1"/>
</dbReference>
<dbReference type="EMBL" id="CABFOC020000002">
    <property type="protein sequence ID" value="CAH0039159.1"/>
    <property type="molecule type" value="Genomic_DNA"/>
</dbReference>
<feature type="compositionally biased region" description="Gly residues" evidence="9">
    <location>
        <begin position="542"/>
        <end position="556"/>
    </location>
</feature>
<feature type="domain" description="DEAD-box RNA helicase Q" evidence="12">
    <location>
        <begin position="112"/>
        <end position="140"/>
    </location>
</feature>
<dbReference type="PROSITE" id="PS51192">
    <property type="entry name" value="HELICASE_ATP_BIND_1"/>
    <property type="match status" value="1"/>
</dbReference>
<dbReference type="GO" id="GO:0003724">
    <property type="term" value="F:RNA helicase activity"/>
    <property type="evidence" value="ECO:0007669"/>
    <property type="project" value="UniProtKB-EC"/>
</dbReference>
<dbReference type="Pfam" id="PF00271">
    <property type="entry name" value="Helicase_C"/>
    <property type="match status" value="1"/>
</dbReference>
<evidence type="ECO:0000313" key="13">
    <source>
        <dbReference type="EMBL" id="CAH0039159.1"/>
    </source>
</evidence>
<evidence type="ECO:0000256" key="4">
    <source>
        <dbReference type="ARBA" id="ARBA00022806"/>
    </source>
</evidence>
<evidence type="ECO:0000256" key="2">
    <source>
        <dbReference type="ARBA" id="ARBA00022741"/>
    </source>
</evidence>
<gene>
    <name evidence="13" type="ORF">CSOL1703_00003468</name>
</gene>
<feature type="domain" description="Helicase ATP-binding" evidence="10">
    <location>
        <begin position="143"/>
        <end position="338"/>
    </location>
</feature>
<comment type="catalytic activity">
    <reaction evidence="6">
        <text>ATP + H2O = ADP + phosphate + H(+)</text>
        <dbReference type="Rhea" id="RHEA:13065"/>
        <dbReference type="ChEBI" id="CHEBI:15377"/>
        <dbReference type="ChEBI" id="CHEBI:15378"/>
        <dbReference type="ChEBI" id="CHEBI:30616"/>
        <dbReference type="ChEBI" id="CHEBI:43474"/>
        <dbReference type="ChEBI" id="CHEBI:456216"/>
        <dbReference type="EC" id="3.6.4.13"/>
    </reaction>
</comment>
<feature type="short sequence motif" description="Q motif" evidence="7">
    <location>
        <begin position="112"/>
        <end position="140"/>
    </location>
</feature>
<dbReference type="OrthoDB" id="196131at2759"/>
<organism evidence="13 14">
    <name type="scientific">Clonostachys solani</name>
    <dbReference type="NCBI Taxonomy" id="160281"/>
    <lineage>
        <taxon>Eukaryota</taxon>
        <taxon>Fungi</taxon>
        <taxon>Dikarya</taxon>
        <taxon>Ascomycota</taxon>
        <taxon>Pezizomycotina</taxon>
        <taxon>Sordariomycetes</taxon>
        <taxon>Hypocreomycetidae</taxon>
        <taxon>Hypocreales</taxon>
        <taxon>Bionectriaceae</taxon>
        <taxon>Clonostachys</taxon>
    </lineage>
</organism>
<evidence type="ECO:0000256" key="5">
    <source>
        <dbReference type="ARBA" id="ARBA00022840"/>
    </source>
</evidence>
<evidence type="ECO:0000256" key="3">
    <source>
        <dbReference type="ARBA" id="ARBA00022801"/>
    </source>
</evidence>
<reference evidence="13" key="1">
    <citation type="submission" date="2021-10" db="EMBL/GenBank/DDBJ databases">
        <authorList>
            <person name="Piombo E."/>
        </authorList>
    </citation>
    <scope>NUCLEOTIDE SEQUENCE</scope>
</reference>
<evidence type="ECO:0000259" key="12">
    <source>
        <dbReference type="PROSITE" id="PS51195"/>
    </source>
</evidence>
<keyword evidence="2 8" id="KW-0547">Nucleotide-binding</keyword>
<keyword evidence="3 8" id="KW-0378">Hydrolase</keyword>
<dbReference type="EC" id="3.6.4.13" evidence="1"/>
<dbReference type="PROSITE" id="PS51194">
    <property type="entry name" value="HELICASE_CTER"/>
    <property type="match status" value="1"/>
</dbReference>
<feature type="region of interest" description="Disordered" evidence="9">
    <location>
        <begin position="521"/>
        <end position="642"/>
    </location>
</feature>
<evidence type="ECO:0000256" key="6">
    <source>
        <dbReference type="ARBA" id="ARBA00047984"/>
    </source>
</evidence>
<name>A0A9N9W199_9HYPO</name>
<protein>
    <recommendedName>
        <fullName evidence="1">RNA helicase</fullName>
        <ecNumber evidence="1">3.6.4.13</ecNumber>
    </recommendedName>
</protein>
<dbReference type="AlphaFoldDB" id="A0A9N9W199"/>
<dbReference type="InterPro" id="IPR027417">
    <property type="entry name" value="P-loop_NTPase"/>
</dbReference>
<evidence type="ECO:0000259" key="11">
    <source>
        <dbReference type="PROSITE" id="PS51194"/>
    </source>
</evidence>
<evidence type="ECO:0000256" key="8">
    <source>
        <dbReference type="RuleBase" id="RU000492"/>
    </source>
</evidence>
<feature type="compositionally biased region" description="Polar residues" evidence="9">
    <location>
        <begin position="1"/>
        <end position="11"/>
    </location>
</feature>
<feature type="region of interest" description="Disordered" evidence="9">
    <location>
        <begin position="1"/>
        <end position="33"/>
    </location>
</feature>
<feature type="compositionally biased region" description="Low complexity" evidence="9">
    <location>
        <begin position="620"/>
        <end position="636"/>
    </location>
</feature>
<accession>A0A9N9W199</accession>
<dbReference type="PROSITE" id="PS51195">
    <property type="entry name" value="Q_MOTIF"/>
    <property type="match status" value="1"/>
</dbReference>
<dbReference type="InterPro" id="IPR001650">
    <property type="entry name" value="Helicase_C-like"/>
</dbReference>
<sequence>MSTSMDLTEVSQALPAQDQAGEPQGASDSSPWAAAEATNYEVLNNTESRLFDGSAAIYEFKEEYGDVGPKFEELEVELFGRPDERSGTGLDFANIAEIEVQQEGPVKIDAIGSFKTAGLHPVMLENVELAGYEYPTPIQKYTIPSILQGYDVIGIAQTGSGKTAAYLIPILSKLMGKAKKLAAYRPNPATFEYGRDEVKAEPLVLVVVPTRELAVQIFNEARKFAYRTMLRPCVVYGGLPIREQINLLSKGCDILIGTPGRLIDFIHRPEKLTLRRLKYIVIDEADEMLDDDWKQELEQILNGGEQDLGNIKFGLFSATFPKAARDLAKDHLAASHVRFRVGRAGSTTQNIKQRIIQIDRSEKRDVLISLLHDLPGVRTIIFVNSRLEADSLDDFLFNSKLPVTSIHGERTQVEREYAMRAFRSGNAPILVATGVSARGIDVRNVMHVINFNLPSIEHGGIEEYTHRIGRTGRIGHRGLATSFYTEHDEPLASVLTRTLLETEQEIPEFLQQYVPDGYAQGQGNLKFETESDFDPNDLGANELGGGGDFGGGGWGGDANADANVGADAFGATEPSGDGAAWGAEAAAPTAPAAPTGDGGDAWGANPSPSGHRGQNADPPTDNAGWGTTAGADANANTGGGGW</sequence>
<dbReference type="GO" id="GO:0003676">
    <property type="term" value="F:nucleic acid binding"/>
    <property type="evidence" value="ECO:0007669"/>
    <property type="project" value="InterPro"/>
</dbReference>
<evidence type="ECO:0000259" key="10">
    <source>
        <dbReference type="PROSITE" id="PS51192"/>
    </source>
</evidence>
<evidence type="ECO:0000256" key="7">
    <source>
        <dbReference type="PROSITE-ProRule" id="PRU00552"/>
    </source>
</evidence>
<dbReference type="InterPro" id="IPR014001">
    <property type="entry name" value="Helicase_ATP-bd"/>
</dbReference>
<dbReference type="PANTHER" id="PTHR47958">
    <property type="entry name" value="ATP-DEPENDENT RNA HELICASE DBP3"/>
    <property type="match status" value="1"/>
</dbReference>
<evidence type="ECO:0000313" key="14">
    <source>
        <dbReference type="Proteomes" id="UP000775872"/>
    </source>
</evidence>
<evidence type="ECO:0000256" key="9">
    <source>
        <dbReference type="SAM" id="MobiDB-lite"/>
    </source>
</evidence>
<dbReference type="PROSITE" id="PS00039">
    <property type="entry name" value="DEAD_ATP_HELICASE"/>
    <property type="match status" value="1"/>
</dbReference>
<keyword evidence="14" id="KW-1185">Reference proteome</keyword>
<feature type="domain" description="Helicase C-terminal" evidence="11">
    <location>
        <begin position="350"/>
        <end position="526"/>
    </location>
</feature>
<evidence type="ECO:0000256" key="1">
    <source>
        <dbReference type="ARBA" id="ARBA00012552"/>
    </source>
</evidence>
<dbReference type="SMART" id="SM00487">
    <property type="entry name" value="DEXDc"/>
    <property type="match status" value="1"/>
</dbReference>
<dbReference type="InterPro" id="IPR014014">
    <property type="entry name" value="RNA_helicase_DEAD_Q_motif"/>
</dbReference>
<dbReference type="Gene3D" id="3.40.50.300">
    <property type="entry name" value="P-loop containing nucleotide triphosphate hydrolases"/>
    <property type="match status" value="2"/>
</dbReference>
<dbReference type="Proteomes" id="UP000775872">
    <property type="component" value="Unassembled WGS sequence"/>
</dbReference>
<dbReference type="Pfam" id="PF00270">
    <property type="entry name" value="DEAD"/>
    <property type="match status" value="1"/>
</dbReference>
<comment type="similarity">
    <text evidence="8">Belongs to the DEAD box helicase family.</text>
</comment>
<keyword evidence="4 8" id="KW-0347">Helicase</keyword>
<proteinExistence type="inferred from homology"/>
<dbReference type="GO" id="GO:0016787">
    <property type="term" value="F:hydrolase activity"/>
    <property type="evidence" value="ECO:0007669"/>
    <property type="project" value="UniProtKB-KW"/>
</dbReference>
<dbReference type="InterPro" id="IPR011545">
    <property type="entry name" value="DEAD/DEAH_box_helicase_dom"/>
</dbReference>
<dbReference type="InterPro" id="IPR000629">
    <property type="entry name" value="RNA-helicase_DEAD-box_CS"/>
</dbReference>
<dbReference type="GO" id="GO:0005524">
    <property type="term" value="F:ATP binding"/>
    <property type="evidence" value="ECO:0007669"/>
    <property type="project" value="UniProtKB-KW"/>
</dbReference>
<comment type="caution">
    <text evidence="13">The sequence shown here is derived from an EMBL/GenBank/DDBJ whole genome shotgun (WGS) entry which is preliminary data.</text>
</comment>